<name>A0A645J817_9ZZZZ</name>
<reference evidence="1" key="1">
    <citation type="submission" date="2019-08" db="EMBL/GenBank/DDBJ databases">
        <authorList>
            <person name="Kucharzyk K."/>
            <person name="Murdoch R.W."/>
            <person name="Higgins S."/>
            <person name="Loffler F."/>
        </authorList>
    </citation>
    <scope>NUCLEOTIDE SEQUENCE</scope>
</reference>
<gene>
    <name evidence="1" type="ORF">SDC9_207297</name>
</gene>
<accession>A0A645J817</accession>
<proteinExistence type="predicted"/>
<sequence length="88" mass="10421">MNTAINRHQYIEKLNEHFKRLGINKGKYKKNMNNIFEILMNEGSISNAIYWSKKLVENYKCGSVFPESKMNPCTVVYELVEELLKYLK</sequence>
<dbReference type="EMBL" id="VSSQ01133730">
    <property type="protein sequence ID" value="MPN59576.1"/>
    <property type="molecule type" value="Genomic_DNA"/>
</dbReference>
<organism evidence="1">
    <name type="scientific">bioreactor metagenome</name>
    <dbReference type="NCBI Taxonomy" id="1076179"/>
    <lineage>
        <taxon>unclassified sequences</taxon>
        <taxon>metagenomes</taxon>
        <taxon>ecological metagenomes</taxon>
    </lineage>
</organism>
<comment type="caution">
    <text evidence="1">The sequence shown here is derived from an EMBL/GenBank/DDBJ whole genome shotgun (WGS) entry which is preliminary data.</text>
</comment>
<dbReference type="AlphaFoldDB" id="A0A645J817"/>
<dbReference type="Pfam" id="PF13707">
    <property type="entry name" value="RloB"/>
    <property type="match status" value="1"/>
</dbReference>
<evidence type="ECO:0000313" key="1">
    <source>
        <dbReference type="EMBL" id="MPN59576.1"/>
    </source>
</evidence>
<protein>
    <submittedName>
        <fullName evidence="1">Uncharacterized protein</fullName>
    </submittedName>
</protein>
<dbReference type="InterPro" id="IPR025591">
    <property type="entry name" value="RloB"/>
</dbReference>